<evidence type="ECO:0000256" key="5">
    <source>
        <dbReference type="ARBA" id="ARBA00022833"/>
    </source>
</evidence>
<keyword evidence="7" id="KW-0238">DNA-binding</keyword>
<dbReference type="Gene3D" id="3.30.160.60">
    <property type="entry name" value="Classic Zinc Finger"/>
    <property type="match status" value="6"/>
</dbReference>
<evidence type="ECO:0000256" key="4">
    <source>
        <dbReference type="ARBA" id="ARBA00022771"/>
    </source>
</evidence>
<feature type="domain" description="C2H2-type" evidence="12">
    <location>
        <begin position="461"/>
        <end position="489"/>
    </location>
</feature>
<keyword evidence="2" id="KW-0479">Metal-binding</keyword>
<dbReference type="PANTHER" id="PTHR24409">
    <property type="entry name" value="ZINC FINGER PROTEIN 142"/>
    <property type="match status" value="1"/>
</dbReference>
<evidence type="ECO:0000256" key="8">
    <source>
        <dbReference type="ARBA" id="ARBA00023163"/>
    </source>
</evidence>
<feature type="region of interest" description="Disordered" evidence="11">
    <location>
        <begin position="1"/>
        <end position="52"/>
    </location>
</feature>
<feature type="compositionally biased region" description="Low complexity" evidence="11">
    <location>
        <begin position="492"/>
        <end position="504"/>
    </location>
</feature>
<feature type="domain" description="C2H2-type" evidence="12">
    <location>
        <begin position="345"/>
        <end position="369"/>
    </location>
</feature>
<dbReference type="GO" id="GO:0008270">
    <property type="term" value="F:zinc ion binding"/>
    <property type="evidence" value="ECO:0007669"/>
    <property type="project" value="UniProtKB-KW"/>
</dbReference>
<feature type="domain" description="C2H2-type" evidence="12">
    <location>
        <begin position="180"/>
        <end position="203"/>
    </location>
</feature>
<sequence length="626" mass="71196">AKGSLSSAEQVEKRRNVTSKRVPPSKQSSECYESTRSFSKMDSPTQSSQLKSSADENFSSVRSYTTQTLLSFKLDLQSLICFCGTQSRSKLDYMKHLLSHLQKLFICPKCSAAFCSSEGLKRHQRILHLLGEQSKESLENEMDTQSSPKAMDNLTVCIYCKENITEDMFEHMKLHLYGEFACPICTSGFNTLEHLKIHVEKMHPKFLQALIQYEESHTFSSNCETNTTTLEKCDICCKVMTTSLKLAKHRYSEHPEHYPFPCGDCELAFSSQKIHSNHCCPKKMILQSKMKLEYCKDKKATNNRSCSKTEMVSTDTVLTCPVCAKNFLTRKALTDHVRWHKGFGYKCEYCGAKVKTLHSLKVHVNTNHTQLVLHHCKLCSQVFFSSGKLSYHIKRHHTDRSTYTNLCHLCGKAYPYPSELRLHLRSHHNDRPFKCDQCPKTFMKKGDLTYHKRSHTGYRPHKCPHCESRFPRPNTLLSHIRQQHQDPKRVSTSDVATTTSSDSSNKISTATTPITGKVKAPNAVLVMPSNIVQSEHITNMPAQQQLQTSATTTTIRTEISVQPQEQASVLPIVEGEIVETVQDESQVNEMQSMQYVQVEELAESQTVEAVQSVPQMMEGMEYDEST</sequence>
<keyword evidence="14" id="KW-1185">Reference proteome</keyword>
<dbReference type="SUPFAM" id="SSF57667">
    <property type="entry name" value="beta-beta-alpha zinc fingers"/>
    <property type="match status" value="3"/>
</dbReference>
<accession>A0AAN8XCV6</accession>
<protein>
    <recommendedName>
        <fullName evidence="12">C2H2-type domain-containing protein</fullName>
    </recommendedName>
</protein>
<dbReference type="EMBL" id="JAXCGZ010009585">
    <property type="protein sequence ID" value="KAK7076670.1"/>
    <property type="molecule type" value="Genomic_DNA"/>
</dbReference>
<dbReference type="GO" id="GO:0000981">
    <property type="term" value="F:DNA-binding transcription factor activity, RNA polymerase II-specific"/>
    <property type="evidence" value="ECO:0007669"/>
    <property type="project" value="TreeGrafter"/>
</dbReference>
<dbReference type="InterPro" id="IPR013087">
    <property type="entry name" value="Znf_C2H2_type"/>
</dbReference>
<evidence type="ECO:0000313" key="13">
    <source>
        <dbReference type="EMBL" id="KAK7076670.1"/>
    </source>
</evidence>
<evidence type="ECO:0000256" key="9">
    <source>
        <dbReference type="ARBA" id="ARBA00023242"/>
    </source>
</evidence>
<keyword evidence="4 10" id="KW-0863">Zinc-finger</keyword>
<comment type="caution">
    <text evidence="13">The sequence shown here is derived from an EMBL/GenBank/DDBJ whole genome shotgun (WGS) entry which is preliminary data.</text>
</comment>
<organism evidence="13 14">
    <name type="scientific">Halocaridina rubra</name>
    <name type="common">Hawaiian red shrimp</name>
    <dbReference type="NCBI Taxonomy" id="373956"/>
    <lineage>
        <taxon>Eukaryota</taxon>
        <taxon>Metazoa</taxon>
        <taxon>Ecdysozoa</taxon>
        <taxon>Arthropoda</taxon>
        <taxon>Crustacea</taxon>
        <taxon>Multicrustacea</taxon>
        <taxon>Malacostraca</taxon>
        <taxon>Eumalacostraca</taxon>
        <taxon>Eucarida</taxon>
        <taxon>Decapoda</taxon>
        <taxon>Pleocyemata</taxon>
        <taxon>Caridea</taxon>
        <taxon>Atyoidea</taxon>
        <taxon>Atyidae</taxon>
        <taxon>Halocaridina</taxon>
    </lineage>
</organism>
<feature type="compositionally biased region" description="Polar residues" evidence="11">
    <location>
        <begin position="25"/>
        <end position="52"/>
    </location>
</feature>
<dbReference type="PROSITE" id="PS50157">
    <property type="entry name" value="ZINC_FINGER_C2H2_2"/>
    <property type="match status" value="8"/>
</dbReference>
<feature type="non-terminal residue" evidence="13">
    <location>
        <position position="1"/>
    </location>
</feature>
<evidence type="ECO:0000259" key="12">
    <source>
        <dbReference type="PROSITE" id="PS50157"/>
    </source>
</evidence>
<dbReference type="InterPro" id="IPR036236">
    <property type="entry name" value="Znf_C2H2_sf"/>
</dbReference>
<name>A0AAN8XCV6_HALRR</name>
<dbReference type="GO" id="GO:0005634">
    <property type="term" value="C:nucleus"/>
    <property type="evidence" value="ECO:0007669"/>
    <property type="project" value="UniProtKB-SubCell"/>
</dbReference>
<dbReference type="SMART" id="SM00355">
    <property type="entry name" value="ZnF_C2H2"/>
    <property type="match status" value="11"/>
</dbReference>
<proteinExistence type="predicted"/>
<evidence type="ECO:0000256" key="6">
    <source>
        <dbReference type="ARBA" id="ARBA00023015"/>
    </source>
</evidence>
<feature type="domain" description="C2H2-type" evidence="12">
    <location>
        <begin position="433"/>
        <end position="460"/>
    </location>
</feature>
<reference evidence="13 14" key="1">
    <citation type="submission" date="2023-11" db="EMBL/GenBank/DDBJ databases">
        <title>Halocaridina rubra genome assembly.</title>
        <authorList>
            <person name="Smith C."/>
        </authorList>
    </citation>
    <scope>NUCLEOTIDE SEQUENCE [LARGE SCALE GENOMIC DNA]</scope>
    <source>
        <strain evidence="13">EP-1</strain>
        <tissue evidence="13">Whole</tissue>
    </source>
</reference>
<keyword evidence="9" id="KW-0539">Nucleus</keyword>
<dbReference type="AlphaFoldDB" id="A0AAN8XCV6"/>
<comment type="subcellular location">
    <subcellularLocation>
        <location evidence="1">Nucleus</location>
    </subcellularLocation>
</comment>
<dbReference type="FunFam" id="3.30.160.60:FF:000322">
    <property type="entry name" value="GDNF-inducible zinc finger protein 1"/>
    <property type="match status" value="1"/>
</dbReference>
<keyword evidence="5" id="KW-0862">Zinc</keyword>
<evidence type="ECO:0000256" key="11">
    <source>
        <dbReference type="SAM" id="MobiDB-lite"/>
    </source>
</evidence>
<feature type="domain" description="C2H2-type" evidence="12">
    <location>
        <begin position="405"/>
        <end position="432"/>
    </location>
</feature>
<evidence type="ECO:0000256" key="3">
    <source>
        <dbReference type="ARBA" id="ARBA00022737"/>
    </source>
</evidence>
<evidence type="ECO:0000313" key="14">
    <source>
        <dbReference type="Proteomes" id="UP001381693"/>
    </source>
</evidence>
<feature type="domain" description="C2H2-type" evidence="12">
    <location>
        <begin position="374"/>
        <end position="401"/>
    </location>
</feature>
<feature type="domain" description="C2H2-type" evidence="12">
    <location>
        <begin position="318"/>
        <end position="342"/>
    </location>
</feature>
<dbReference type="GO" id="GO:0000977">
    <property type="term" value="F:RNA polymerase II transcription regulatory region sequence-specific DNA binding"/>
    <property type="evidence" value="ECO:0007669"/>
    <property type="project" value="TreeGrafter"/>
</dbReference>
<feature type="region of interest" description="Disordered" evidence="11">
    <location>
        <begin position="480"/>
        <end position="510"/>
    </location>
</feature>
<keyword evidence="3" id="KW-0677">Repeat</keyword>
<keyword evidence="6" id="KW-0805">Transcription regulation</keyword>
<feature type="domain" description="C2H2-type" evidence="12">
    <location>
        <begin position="105"/>
        <end position="128"/>
    </location>
</feature>
<gene>
    <name evidence="13" type="ORF">SK128_018763</name>
</gene>
<evidence type="ECO:0000256" key="7">
    <source>
        <dbReference type="ARBA" id="ARBA00023125"/>
    </source>
</evidence>
<evidence type="ECO:0000256" key="10">
    <source>
        <dbReference type="PROSITE-ProRule" id="PRU00042"/>
    </source>
</evidence>
<dbReference type="Pfam" id="PF00096">
    <property type="entry name" value="zf-C2H2"/>
    <property type="match status" value="4"/>
</dbReference>
<feature type="non-terminal residue" evidence="13">
    <location>
        <position position="626"/>
    </location>
</feature>
<dbReference type="PANTHER" id="PTHR24409:SF425">
    <property type="entry name" value="IP01295P"/>
    <property type="match status" value="1"/>
</dbReference>
<keyword evidence="8" id="KW-0804">Transcription</keyword>
<dbReference type="PROSITE" id="PS00028">
    <property type="entry name" value="ZINC_FINGER_C2H2_1"/>
    <property type="match status" value="9"/>
</dbReference>
<dbReference type="Proteomes" id="UP001381693">
    <property type="component" value="Unassembled WGS sequence"/>
</dbReference>
<evidence type="ECO:0000256" key="1">
    <source>
        <dbReference type="ARBA" id="ARBA00004123"/>
    </source>
</evidence>
<evidence type="ECO:0000256" key="2">
    <source>
        <dbReference type="ARBA" id="ARBA00022723"/>
    </source>
</evidence>